<reference evidence="1 2" key="1">
    <citation type="submission" date="2019-10" db="EMBL/GenBank/DDBJ databases">
        <title>Deinococcus sp. isolated from soil.</title>
        <authorList>
            <person name="Li Y."/>
            <person name="Wang J."/>
        </authorList>
    </citation>
    <scope>NUCLEOTIDE SEQUENCE [LARGE SCALE GENOMIC DNA]</scope>
    <source>
        <strain evidence="1 2">SDU3-2</strain>
    </source>
</reference>
<evidence type="ECO:0000313" key="1">
    <source>
        <dbReference type="EMBL" id="MPY65669.1"/>
    </source>
</evidence>
<keyword evidence="2" id="KW-1185">Reference proteome</keyword>
<evidence type="ECO:0000313" key="2">
    <source>
        <dbReference type="Proteomes" id="UP000484842"/>
    </source>
</evidence>
<gene>
    <name evidence="1" type="ORF">F8S09_03030</name>
</gene>
<comment type="caution">
    <text evidence="1">The sequence shown here is derived from an EMBL/GenBank/DDBJ whole genome shotgun (WGS) entry which is preliminary data.</text>
</comment>
<dbReference type="RefSeq" id="WP_322618474.1">
    <property type="nucleotide sequence ID" value="NZ_WBSL01000001.1"/>
</dbReference>
<protein>
    <submittedName>
        <fullName evidence="1">Uncharacterized protein</fullName>
    </submittedName>
</protein>
<name>A0A7X1NUM5_9DEIO</name>
<accession>A0A7X1NUM5</accession>
<sequence length="170" mass="18615">MTAPLRPTRPLPTRPTGYVELARYSSLGRFWTYLASAARVGREVTGVRGDLPETCRRRISGYALPGAALLLDVPRVTEALDEGFVAHPALIALLAGDPDPLRAELNAHYELRLDAVLAFTAARDLIARPEFRFVPLVPGLSELPADLPLRARRMGRDEVHVLVQRACGLA</sequence>
<organism evidence="1 2">
    <name type="scientific">Deinococcus terrestris</name>
    <dbReference type="NCBI Taxonomy" id="2651870"/>
    <lineage>
        <taxon>Bacteria</taxon>
        <taxon>Thermotogati</taxon>
        <taxon>Deinococcota</taxon>
        <taxon>Deinococci</taxon>
        <taxon>Deinococcales</taxon>
        <taxon>Deinococcaceae</taxon>
        <taxon>Deinococcus</taxon>
    </lineage>
</organism>
<dbReference type="EMBL" id="WBSL01000001">
    <property type="protein sequence ID" value="MPY65669.1"/>
    <property type="molecule type" value="Genomic_DNA"/>
</dbReference>
<dbReference type="AlphaFoldDB" id="A0A7X1NUM5"/>
<proteinExistence type="predicted"/>
<dbReference type="Proteomes" id="UP000484842">
    <property type="component" value="Unassembled WGS sequence"/>
</dbReference>